<name>A0ABX1P8D9_9CYAN</name>
<protein>
    <submittedName>
        <fullName evidence="3">Uncharacterized protein</fullName>
    </submittedName>
</protein>
<organism evidence="3 4">
    <name type="scientific">Brasilonema bromeliae SPC951</name>
    <dbReference type="NCBI Taxonomy" id="385972"/>
    <lineage>
        <taxon>Bacteria</taxon>
        <taxon>Bacillati</taxon>
        <taxon>Cyanobacteriota</taxon>
        <taxon>Cyanophyceae</taxon>
        <taxon>Nostocales</taxon>
        <taxon>Scytonemataceae</taxon>
        <taxon>Brasilonema</taxon>
        <taxon>Bromeliae group (in: Brasilonema)</taxon>
    </lineage>
</organism>
<reference evidence="3 4" key="1">
    <citation type="submission" date="2018-06" db="EMBL/GenBank/DDBJ databases">
        <title>Comparative genomics of Brasilonema spp. strains.</title>
        <authorList>
            <person name="Alvarenga D.O."/>
            <person name="Fiore M.F."/>
            <person name="Varani A.M."/>
        </authorList>
    </citation>
    <scope>NUCLEOTIDE SEQUENCE [LARGE SCALE GENOMIC DNA]</scope>
    <source>
        <strain evidence="3 4">SPC951</strain>
    </source>
</reference>
<evidence type="ECO:0000313" key="4">
    <source>
        <dbReference type="Proteomes" id="UP000718564"/>
    </source>
</evidence>
<dbReference type="RefSeq" id="WP_169155958.1">
    <property type="nucleotide sequence ID" value="NZ_CAWPJE010000100.1"/>
</dbReference>
<feature type="region of interest" description="Disordered" evidence="2">
    <location>
        <begin position="84"/>
        <end position="122"/>
    </location>
</feature>
<feature type="compositionally biased region" description="Low complexity" evidence="2">
    <location>
        <begin position="84"/>
        <end position="95"/>
    </location>
</feature>
<accession>A0ABX1P8D9</accession>
<feature type="non-terminal residue" evidence="3">
    <location>
        <position position="208"/>
    </location>
</feature>
<keyword evidence="1" id="KW-0175">Coiled coil</keyword>
<evidence type="ECO:0000313" key="3">
    <source>
        <dbReference type="EMBL" id="NMG20697.1"/>
    </source>
</evidence>
<comment type="caution">
    <text evidence="3">The sequence shown here is derived from an EMBL/GenBank/DDBJ whole genome shotgun (WGS) entry which is preliminary data.</text>
</comment>
<gene>
    <name evidence="3" type="ORF">DP116_15005</name>
</gene>
<keyword evidence="4" id="KW-1185">Reference proteome</keyword>
<dbReference type="EMBL" id="QMEB01000110">
    <property type="protein sequence ID" value="NMG20697.1"/>
    <property type="molecule type" value="Genomic_DNA"/>
</dbReference>
<proteinExistence type="predicted"/>
<evidence type="ECO:0000256" key="2">
    <source>
        <dbReference type="SAM" id="MobiDB-lite"/>
    </source>
</evidence>
<evidence type="ECO:0000256" key="1">
    <source>
        <dbReference type="SAM" id="Coils"/>
    </source>
</evidence>
<dbReference type="Proteomes" id="UP000718564">
    <property type="component" value="Unassembled WGS sequence"/>
</dbReference>
<feature type="coiled-coil region" evidence="1">
    <location>
        <begin position="6"/>
        <end position="43"/>
    </location>
</feature>
<feature type="compositionally biased region" description="Basic and acidic residues" evidence="2">
    <location>
        <begin position="101"/>
        <end position="115"/>
    </location>
</feature>
<sequence length="208" mass="23010">MFAQQIQGIESQIQELNAKLTQYRSLEGEVETALAAIARIKESAQALGVENEVSQQIVEAVGVNQSVTQEVDVQPVVEAEQQVTQEVDVQPVVEEPPTEPPTEREELRQEHHDQVASEVQMSPEPLPQDHGQLDIFAAIESAKETTVDNRQLDSVIDSTSTEENAEEQWVNLVEDEPENGYETAEQISEALADTENLDTHLMAIASIL</sequence>